<dbReference type="NCBIfam" id="TIGR00096">
    <property type="entry name" value="16S rRNA (cytidine(1402)-2'-O)-methyltransferase"/>
    <property type="match status" value="1"/>
</dbReference>
<dbReference type="Proteomes" id="UP000243524">
    <property type="component" value="Unassembled WGS sequence"/>
</dbReference>
<dbReference type="HAMAP" id="MF_01877">
    <property type="entry name" value="16SrRNA_methyltr_I"/>
    <property type="match status" value="1"/>
</dbReference>
<dbReference type="PROSITE" id="PS01296">
    <property type="entry name" value="RSMI"/>
    <property type="match status" value="1"/>
</dbReference>
<dbReference type="SUPFAM" id="SSF53790">
    <property type="entry name" value="Tetrapyrrole methylase"/>
    <property type="match status" value="1"/>
</dbReference>
<keyword evidence="9" id="KW-1185">Reference proteome</keyword>
<evidence type="ECO:0000313" key="9">
    <source>
        <dbReference type="Proteomes" id="UP000243524"/>
    </source>
</evidence>
<evidence type="ECO:0000256" key="1">
    <source>
        <dbReference type="ARBA" id="ARBA00022490"/>
    </source>
</evidence>
<comment type="function">
    <text evidence="6">Catalyzes the 2'-O-methylation of the ribose of cytidine 1402 (C1402) in 16S rRNA.</text>
</comment>
<evidence type="ECO:0000256" key="5">
    <source>
        <dbReference type="ARBA" id="ARBA00022691"/>
    </source>
</evidence>
<evidence type="ECO:0000256" key="2">
    <source>
        <dbReference type="ARBA" id="ARBA00022552"/>
    </source>
</evidence>
<sequence length="290" mass="33231">MVHIQKSFEGQQAKLYIVPTPIGNLEDMTFRSVDTLKMVDLIACEDTRQSKKLMNHFEIETALVSYHEHNKFAREEELITKLKNGNNIAIVSDAGMPMISDPGYEMVRRAREEEIDVVVLPGANAALTALVGSGLPAYSFTFYGFLPRKKKELKEVLNSLKDQKQTMIFYESPYRMKQTLEIMKGVYPADRGVTVARELTKKFEEYINGTVEEVSEYFQSKKAETRGEFCLIVEGGEGQEVTETSWWEGLSIIEHVEQHIEQGLSAKDAIKQTSQERNMPKREVYQEYHQ</sequence>
<dbReference type="FunFam" id="3.30.950.10:FF:000002">
    <property type="entry name" value="Ribosomal RNA small subunit methyltransferase I"/>
    <property type="match status" value="1"/>
</dbReference>
<dbReference type="Gene3D" id="3.30.950.10">
    <property type="entry name" value="Methyltransferase, Cobalt-precorrin-4 Transmethylase, Domain 2"/>
    <property type="match status" value="1"/>
</dbReference>
<dbReference type="RefSeq" id="WP_101332313.1">
    <property type="nucleotide sequence ID" value="NZ_PJNH01000003.1"/>
</dbReference>
<keyword evidence="5 6" id="KW-0949">S-adenosyl-L-methionine</keyword>
<dbReference type="Gene3D" id="3.40.1010.10">
    <property type="entry name" value="Cobalt-precorrin-4 Transmethylase, Domain 1"/>
    <property type="match status" value="1"/>
</dbReference>
<feature type="domain" description="Tetrapyrrole methylase" evidence="7">
    <location>
        <begin position="14"/>
        <end position="214"/>
    </location>
</feature>
<keyword evidence="2 6" id="KW-0698">rRNA processing</keyword>
<reference evidence="8 9" key="1">
    <citation type="submission" date="2017-06" db="EMBL/GenBank/DDBJ databases">
        <title>the draft geome sequence of Illustriluteabacillus marina B3227.</title>
        <authorList>
            <person name="He R.-H."/>
            <person name="Du Z.-J."/>
        </authorList>
    </citation>
    <scope>NUCLEOTIDE SEQUENCE [LARGE SCALE GENOMIC DNA]</scope>
    <source>
        <strain evidence="8 9">B3227</strain>
    </source>
</reference>
<name>A0A2I0QT08_9BACI</name>
<comment type="catalytic activity">
    <reaction evidence="6">
        <text>cytidine(1402) in 16S rRNA + S-adenosyl-L-methionine = 2'-O-methylcytidine(1402) in 16S rRNA + S-adenosyl-L-homocysteine + H(+)</text>
        <dbReference type="Rhea" id="RHEA:42924"/>
        <dbReference type="Rhea" id="RHEA-COMP:10285"/>
        <dbReference type="Rhea" id="RHEA-COMP:10286"/>
        <dbReference type="ChEBI" id="CHEBI:15378"/>
        <dbReference type="ChEBI" id="CHEBI:57856"/>
        <dbReference type="ChEBI" id="CHEBI:59789"/>
        <dbReference type="ChEBI" id="CHEBI:74495"/>
        <dbReference type="ChEBI" id="CHEBI:82748"/>
        <dbReference type="EC" id="2.1.1.198"/>
    </reaction>
</comment>
<dbReference type="EC" id="2.1.1.198" evidence="6"/>
<dbReference type="CDD" id="cd11648">
    <property type="entry name" value="RsmI"/>
    <property type="match status" value="1"/>
</dbReference>
<keyword evidence="4 6" id="KW-0808">Transferase</keyword>
<keyword evidence="3 6" id="KW-0489">Methyltransferase</keyword>
<comment type="subcellular location">
    <subcellularLocation>
        <location evidence="6">Cytoplasm</location>
    </subcellularLocation>
</comment>
<accession>A0A2I0QT08</accession>
<dbReference type="PIRSF" id="PIRSF005917">
    <property type="entry name" value="MTase_YraL"/>
    <property type="match status" value="1"/>
</dbReference>
<dbReference type="OrthoDB" id="9809084at2"/>
<evidence type="ECO:0000259" key="7">
    <source>
        <dbReference type="Pfam" id="PF00590"/>
    </source>
</evidence>
<dbReference type="InterPro" id="IPR008189">
    <property type="entry name" value="rRNA_ssu_MeTfrase_I"/>
</dbReference>
<dbReference type="GO" id="GO:0070677">
    <property type="term" value="F:rRNA (cytosine-2'-O-)-methyltransferase activity"/>
    <property type="evidence" value="ECO:0007669"/>
    <property type="project" value="UniProtKB-UniRule"/>
</dbReference>
<organism evidence="8 9">
    <name type="scientific">Halalkalibacillus sediminis</name>
    <dbReference type="NCBI Taxonomy" id="2018042"/>
    <lineage>
        <taxon>Bacteria</taxon>
        <taxon>Bacillati</taxon>
        <taxon>Bacillota</taxon>
        <taxon>Bacilli</taxon>
        <taxon>Bacillales</taxon>
        <taxon>Bacillaceae</taxon>
        <taxon>Halalkalibacillus</taxon>
    </lineage>
</organism>
<dbReference type="PANTHER" id="PTHR46111">
    <property type="entry name" value="RIBOSOMAL RNA SMALL SUBUNIT METHYLTRANSFERASE I"/>
    <property type="match status" value="1"/>
</dbReference>
<dbReference type="PANTHER" id="PTHR46111:SF1">
    <property type="entry name" value="RIBOSOMAL RNA SMALL SUBUNIT METHYLTRANSFERASE I"/>
    <property type="match status" value="1"/>
</dbReference>
<dbReference type="InterPro" id="IPR035996">
    <property type="entry name" value="4pyrrol_Methylase_sf"/>
</dbReference>
<evidence type="ECO:0000313" key="8">
    <source>
        <dbReference type="EMBL" id="PKR77485.1"/>
    </source>
</evidence>
<dbReference type="InterPro" id="IPR018063">
    <property type="entry name" value="SAM_MeTrfase_RsmI_CS"/>
</dbReference>
<dbReference type="InterPro" id="IPR000878">
    <property type="entry name" value="4pyrrol_Mease"/>
</dbReference>
<dbReference type="EMBL" id="PJNH01000003">
    <property type="protein sequence ID" value="PKR77485.1"/>
    <property type="molecule type" value="Genomic_DNA"/>
</dbReference>
<evidence type="ECO:0000256" key="3">
    <source>
        <dbReference type="ARBA" id="ARBA00022603"/>
    </source>
</evidence>
<gene>
    <name evidence="6 8" type="primary">rsmI</name>
    <name evidence="8" type="ORF">CEY16_12225</name>
</gene>
<comment type="caution">
    <text evidence="8">The sequence shown here is derived from an EMBL/GenBank/DDBJ whole genome shotgun (WGS) entry which is preliminary data.</text>
</comment>
<proteinExistence type="inferred from homology"/>
<evidence type="ECO:0000256" key="4">
    <source>
        <dbReference type="ARBA" id="ARBA00022679"/>
    </source>
</evidence>
<protein>
    <recommendedName>
        <fullName evidence="6">Ribosomal RNA small subunit methyltransferase I</fullName>
        <ecNumber evidence="6">2.1.1.198</ecNumber>
    </recommendedName>
    <alternativeName>
        <fullName evidence="6">16S rRNA 2'-O-ribose C1402 methyltransferase</fullName>
    </alternativeName>
    <alternativeName>
        <fullName evidence="6">rRNA (cytidine-2'-O-)-methyltransferase RsmI</fullName>
    </alternativeName>
</protein>
<dbReference type="InterPro" id="IPR014777">
    <property type="entry name" value="4pyrrole_Mease_sub1"/>
</dbReference>
<comment type="similarity">
    <text evidence="6">Belongs to the methyltransferase superfamily. RsmI family.</text>
</comment>
<dbReference type="Pfam" id="PF00590">
    <property type="entry name" value="TP_methylase"/>
    <property type="match status" value="1"/>
</dbReference>
<keyword evidence="1 6" id="KW-0963">Cytoplasm</keyword>
<dbReference type="InterPro" id="IPR014776">
    <property type="entry name" value="4pyrrole_Mease_sub2"/>
</dbReference>
<evidence type="ECO:0000256" key="6">
    <source>
        <dbReference type="HAMAP-Rule" id="MF_01877"/>
    </source>
</evidence>
<dbReference type="GO" id="GO:0005737">
    <property type="term" value="C:cytoplasm"/>
    <property type="evidence" value="ECO:0007669"/>
    <property type="project" value="UniProtKB-SubCell"/>
</dbReference>
<dbReference type="AlphaFoldDB" id="A0A2I0QT08"/>
<dbReference type="FunFam" id="3.40.1010.10:FF:000002">
    <property type="entry name" value="Ribosomal RNA small subunit methyltransferase I"/>
    <property type="match status" value="1"/>
</dbReference>